<keyword evidence="3" id="KW-1185">Reference proteome</keyword>
<evidence type="ECO:0000313" key="3">
    <source>
        <dbReference type="Proteomes" id="UP000805418"/>
    </source>
</evidence>
<name>A0A8I3P7Q8_CANLF</name>
<dbReference type="OrthoDB" id="10251741at2759"/>
<organism evidence="2 3">
    <name type="scientific">Canis lupus familiaris</name>
    <name type="common">Dog</name>
    <name type="synonym">Canis familiaris</name>
    <dbReference type="NCBI Taxonomy" id="9615"/>
    <lineage>
        <taxon>Eukaryota</taxon>
        <taxon>Metazoa</taxon>
        <taxon>Chordata</taxon>
        <taxon>Craniata</taxon>
        <taxon>Vertebrata</taxon>
        <taxon>Euteleostomi</taxon>
        <taxon>Mammalia</taxon>
        <taxon>Eutheria</taxon>
        <taxon>Laurasiatheria</taxon>
        <taxon>Carnivora</taxon>
        <taxon>Caniformia</taxon>
        <taxon>Canidae</taxon>
        <taxon>Canis</taxon>
    </lineage>
</organism>
<sequence length="105" mass="12515">MSTVVAQSLHVFGLRAHVANNIFFFDEQIIIFPSGNYCVKYNMDQKWQKFIPGKNPFRPDTLTVRTKYNPLKKKKKIYIDIYIYIYILYLLIPTRLLKGRYFSPT</sequence>
<reference evidence="2" key="1">
    <citation type="submission" date="2020-03" db="EMBL/GenBank/DDBJ databases">
        <title>Long-read based genome assembly of a Labrador retriever dog.</title>
        <authorList>
            <person name="Eory L."/>
            <person name="Zhang W."/>
            <person name="Schoenebeck J."/>
        </authorList>
    </citation>
    <scope>NUCLEOTIDE SEQUENCE [LARGE SCALE GENOMIC DNA]</scope>
    <source>
        <strain evidence="2">Labrador retriever</strain>
    </source>
</reference>
<dbReference type="Proteomes" id="UP000805418">
    <property type="component" value="Chromosome 15"/>
</dbReference>
<accession>A0A8I3P7Q8</accession>
<keyword evidence="1" id="KW-1133">Transmembrane helix</keyword>
<dbReference type="PANTHER" id="PTHR32215:SF0">
    <property type="entry name" value="CILIA- AND FLAGELLA-ASSOCIATED PROTEIN 57"/>
    <property type="match status" value="1"/>
</dbReference>
<dbReference type="AlphaFoldDB" id="A0A8I3P7Q8"/>
<proteinExistence type="predicted"/>
<reference evidence="2" key="3">
    <citation type="submission" date="2025-09" db="UniProtKB">
        <authorList>
            <consortium name="Ensembl"/>
        </authorList>
    </citation>
    <scope>IDENTIFICATION</scope>
    <source>
        <strain evidence="2">Boxer</strain>
    </source>
</reference>
<dbReference type="Ensembl" id="ENSCAFT00845036016.1">
    <property type="protein sequence ID" value="ENSCAFP00845028188.1"/>
    <property type="gene ID" value="ENSCAFG00845020451.1"/>
</dbReference>
<evidence type="ECO:0000313" key="2">
    <source>
        <dbReference type="Ensembl" id="ENSCAFP00845028188.1"/>
    </source>
</evidence>
<keyword evidence="1" id="KW-0812">Transmembrane</keyword>
<dbReference type="PANTHER" id="PTHR32215">
    <property type="entry name" value="CILIA- AND FLAGELLA-ASSOCIATED PROTEIN 57"/>
    <property type="match status" value="1"/>
</dbReference>
<protein>
    <submittedName>
        <fullName evidence="2">Uncharacterized protein</fullName>
    </submittedName>
</protein>
<dbReference type="GeneTree" id="ENSGT00940000175705"/>
<evidence type="ECO:0000256" key="1">
    <source>
        <dbReference type="SAM" id="Phobius"/>
    </source>
</evidence>
<feature type="transmembrane region" description="Helical" evidence="1">
    <location>
        <begin position="77"/>
        <end position="97"/>
    </location>
</feature>
<reference evidence="2" key="2">
    <citation type="submission" date="2025-08" db="UniProtKB">
        <authorList>
            <consortium name="Ensembl"/>
        </authorList>
    </citation>
    <scope>IDENTIFICATION</scope>
    <source>
        <strain evidence="2">Boxer</strain>
    </source>
</reference>
<keyword evidence="1" id="KW-0472">Membrane</keyword>
<dbReference type="InterPro" id="IPR052993">
    <property type="entry name" value="CFA-57"/>
</dbReference>